<feature type="region of interest" description="Disordered" evidence="1">
    <location>
        <begin position="1"/>
        <end position="32"/>
    </location>
</feature>
<dbReference type="PANTHER" id="PTHR39425:SF1">
    <property type="entry name" value="CYTOCHROME C7-LIKE DOMAIN-CONTAINING PROTEIN"/>
    <property type="match status" value="1"/>
</dbReference>
<dbReference type="NCBIfam" id="TIGR01905">
    <property type="entry name" value="paired_CXXCH_1"/>
    <property type="match status" value="4"/>
</dbReference>
<accession>A0ABN6MR09</accession>
<feature type="domain" description="Doubled CXXCH motif" evidence="3">
    <location>
        <begin position="136"/>
        <end position="172"/>
    </location>
</feature>
<evidence type="ECO:0000256" key="1">
    <source>
        <dbReference type="SAM" id="MobiDB-lite"/>
    </source>
</evidence>
<reference evidence="5" key="1">
    <citation type="journal article" date="2022" name="Int. J. Syst. Evol. Microbiol.">
        <title>Anaeromyxobacter oryzae sp. nov., Anaeromyxobacter diazotrophicus sp. nov. and Anaeromyxobacter paludicola sp. nov., isolated from paddy soils.</title>
        <authorList>
            <person name="Itoh H."/>
            <person name="Xu Z."/>
            <person name="Mise K."/>
            <person name="Masuda Y."/>
            <person name="Ushijima N."/>
            <person name="Hayakawa C."/>
            <person name="Shiratori Y."/>
            <person name="Senoo K."/>
        </authorList>
    </citation>
    <scope>NUCLEOTIDE SEQUENCE [LARGE SCALE GENOMIC DNA]</scope>
    <source>
        <strain evidence="5">Red232</strain>
    </source>
</reference>
<proteinExistence type="predicted"/>
<keyword evidence="2" id="KW-0812">Transmembrane</keyword>
<feature type="transmembrane region" description="Helical" evidence="2">
    <location>
        <begin position="39"/>
        <end position="60"/>
    </location>
</feature>
<feature type="domain" description="Doubled CXXCH motif" evidence="3">
    <location>
        <begin position="87"/>
        <end position="127"/>
    </location>
</feature>
<feature type="domain" description="Doubled CXXCH motif" evidence="3">
    <location>
        <begin position="247"/>
        <end position="297"/>
    </location>
</feature>
<evidence type="ECO:0000259" key="3">
    <source>
        <dbReference type="Pfam" id="PF09699"/>
    </source>
</evidence>
<feature type="compositionally biased region" description="Basic and acidic residues" evidence="1">
    <location>
        <begin position="22"/>
        <end position="32"/>
    </location>
</feature>
<sequence>MERQVDKDPGPAPCPGLTGHAAHPDLGADSKMHMRPSNLAGLLVAVAVVVVARGASAAPMKTEVKKQALRRGAAVAPLPKDRAVRSHAPFEGGDCGVCHQNNDPKNPGPIRHASVNEQCFECHDDVRDVMARKYKHVPAMEACTDCHNPHNSTEPALLATEMVDMCTRCHVGIKQQVTNARVKHDAVTTGKKCSNCHNPHAANVEKLLIALPFDLCVTCHSKDGMTSDDGKVMTNFKKWLDENKVWHDPVKAKDCSACHRTHGGENFRLLVAPYPEKFYAPYDKKLYGLCYGCHNDKVVSEPETTTLTGFRDGSRNLHYVHVNKERGRTCRACHEVHASKQDHHIRDGVPYGPKGWMLKVGYTKLPNGGSCAKTCHDTKTYNNKTLTSAVPK</sequence>
<dbReference type="InterPro" id="IPR036280">
    <property type="entry name" value="Multihaem_cyt_sf"/>
</dbReference>
<name>A0ABN6MR09_9BACT</name>
<organism evidence="4 5">
    <name type="scientific">Anaeromyxobacter oryzae</name>
    <dbReference type="NCBI Taxonomy" id="2918170"/>
    <lineage>
        <taxon>Bacteria</taxon>
        <taxon>Pseudomonadati</taxon>
        <taxon>Myxococcota</taxon>
        <taxon>Myxococcia</taxon>
        <taxon>Myxococcales</taxon>
        <taxon>Cystobacterineae</taxon>
        <taxon>Anaeromyxobacteraceae</taxon>
        <taxon>Anaeromyxobacter</taxon>
    </lineage>
</organism>
<protein>
    <recommendedName>
        <fullName evidence="3">Doubled CXXCH motif domain-containing protein</fullName>
    </recommendedName>
</protein>
<evidence type="ECO:0000256" key="2">
    <source>
        <dbReference type="SAM" id="Phobius"/>
    </source>
</evidence>
<gene>
    <name evidence="4" type="ORF">AMOR_16910</name>
</gene>
<evidence type="ECO:0000313" key="5">
    <source>
        <dbReference type="Proteomes" id="UP001162891"/>
    </source>
</evidence>
<dbReference type="SUPFAM" id="SSF48695">
    <property type="entry name" value="Multiheme cytochromes"/>
    <property type="match status" value="1"/>
</dbReference>
<dbReference type="Proteomes" id="UP001162891">
    <property type="component" value="Chromosome"/>
</dbReference>
<dbReference type="EMBL" id="AP025591">
    <property type="protein sequence ID" value="BDG02695.1"/>
    <property type="molecule type" value="Genomic_DNA"/>
</dbReference>
<dbReference type="Pfam" id="PF09699">
    <property type="entry name" value="Paired_CXXCH_1"/>
    <property type="match status" value="4"/>
</dbReference>
<dbReference type="Gene3D" id="1.10.1130.10">
    <property type="entry name" value="Flavocytochrome C3, Chain A"/>
    <property type="match status" value="2"/>
</dbReference>
<keyword evidence="5" id="KW-1185">Reference proteome</keyword>
<dbReference type="PANTHER" id="PTHR39425">
    <property type="entry name" value="LIPOPROTEIN CYTOCHROME C"/>
    <property type="match status" value="1"/>
</dbReference>
<evidence type="ECO:0000313" key="4">
    <source>
        <dbReference type="EMBL" id="BDG02695.1"/>
    </source>
</evidence>
<keyword evidence="2" id="KW-0472">Membrane</keyword>
<feature type="domain" description="Doubled CXXCH motif" evidence="3">
    <location>
        <begin position="184"/>
        <end position="223"/>
    </location>
</feature>
<keyword evidence="2" id="KW-1133">Transmembrane helix</keyword>
<dbReference type="InterPro" id="IPR010177">
    <property type="entry name" value="Paired_CXXCH_1"/>
</dbReference>